<dbReference type="PANTHER" id="PTHR12187:SF11">
    <property type="entry name" value="PHOSPHATIDYLINOSITOL-3,4-BISPHOSPHATE 4-PHOSPHATASE"/>
    <property type="match status" value="1"/>
</dbReference>
<evidence type="ECO:0000313" key="3">
    <source>
        <dbReference type="EMBL" id="EDV20518.1"/>
    </source>
</evidence>
<dbReference type="PANTHER" id="PTHR12187">
    <property type="entry name" value="AGAP000124-PA"/>
    <property type="match status" value="1"/>
</dbReference>
<dbReference type="CTD" id="6758217"/>
<dbReference type="InterPro" id="IPR039034">
    <property type="entry name" value="INPP4"/>
</dbReference>
<keyword evidence="2" id="KW-0443">Lipid metabolism</keyword>
<dbReference type="GeneID" id="6758217"/>
<dbReference type="AlphaFoldDB" id="B3S9Q9"/>
<gene>
    <name evidence="3" type="ORF">TRIADDRAFT_31851</name>
</gene>
<evidence type="ECO:0000256" key="2">
    <source>
        <dbReference type="ARBA" id="ARBA00023098"/>
    </source>
</evidence>
<evidence type="ECO:0000313" key="4">
    <source>
        <dbReference type="Proteomes" id="UP000009022"/>
    </source>
</evidence>
<reference evidence="3 4" key="1">
    <citation type="journal article" date="2008" name="Nature">
        <title>The Trichoplax genome and the nature of placozoans.</title>
        <authorList>
            <person name="Srivastava M."/>
            <person name="Begovic E."/>
            <person name="Chapman J."/>
            <person name="Putnam N.H."/>
            <person name="Hellsten U."/>
            <person name="Kawashima T."/>
            <person name="Kuo A."/>
            <person name="Mitros T."/>
            <person name="Salamov A."/>
            <person name="Carpenter M.L."/>
            <person name="Signorovitch A.Y."/>
            <person name="Moreno M.A."/>
            <person name="Kamm K."/>
            <person name="Grimwood J."/>
            <person name="Schmutz J."/>
            <person name="Shapiro H."/>
            <person name="Grigoriev I.V."/>
            <person name="Buss L.W."/>
            <person name="Schierwater B."/>
            <person name="Dellaporta S.L."/>
            <person name="Rokhsar D.S."/>
        </authorList>
    </citation>
    <scope>NUCLEOTIDE SEQUENCE [LARGE SCALE GENOMIC DNA]</scope>
    <source>
        <strain evidence="3 4">Grell-BS-1999</strain>
    </source>
</reference>
<keyword evidence="4" id="KW-1185">Reference proteome</keyword>
<dbReference type="GO" id="GO:0016316">
    <property type="term" value="F:phosphatidylinositol-3,4-bisphosphate 4-phosphatase activity"/>
    <property type="evidence" value="ECO:0007669"/>
    <property type="project" value="InterPro"/>
</dbReference>
<dbReference type="InParanoid" id="B3S9Q9"/>
<dbReference type="OMA" id="FMHESSI"/>
<keyword evidence="1" id="KW-0378">Hydrolase</keyword>
<evidence type="ECO:0000256" key="1">
    <source>
        <dbReference type="ARBA" id="ARBA00022801"/>
    </source>
</evidence>
<accession>B3S9Q9</accession>
<dbReference type="STRING" id="10228.B3S9Q9"/>
<dbReference type="eggNOG" id="KOG4428">
    <property type="taxonomic scope" value="Eukaryota"/>
</dbReference>
<dbReference type="EMBL" id="DS985259">
    <property type="protein sequence ID" value="EDV20518.1"/>
    <property type="molecule type" value="Genomic_DNA"/>
</dbReference>
<dbReference type="HOGENOM" id="CLU_900930_0_0_1"/>
<proteinExistence type="predicted"/>
<dbReference type="PhylomeDB" id="B3S9Q9"/>
<name>B3S9Q9_TRIAD</name>
<sequence>MIGDETGMLEDMWIGVRDCKNVSFKINRAKGDQPSPIPSISGSRTHLIVNIELEEKAFSELPEPLQTGRKLIKVVPVLFTVGINEQATIAERLGQVALQDAINDWSFKRFKAYFEQYRTMHPNTRTSKSSYSPSLSESLQKLEEIIQKKANKNIGILIQSEEICRRLDGGRLTCCKSGKDRTSMSVTLEQCLLLRNEHNLEKKYFERALETMRSEGPRRENTWKNANARCYAFNRMQVMVLPNLYKPPAGTYGSAQT</sequence>
<dbReference type="RefSeq" id="XP_002116944.1">
    <property type="nucleotide sequence ID" value="XM_002116908.1"/>
</dbReference>
<dbReference type="Proteomes" id="UP000009022">
    <property type="component" value="Unassembled WGS sequence"/>
</dbReference>
<dbReference type="KEGG" id="tad:TRIADDRAFT_31851"/>
<dbReference type="OrthoDB" id="159395at2759"/>
<protein>
    <submittedName>
        <fullName evidence="3">Uncharacterized protein</fullName>
    </submittedName>
</protein>
<organism evidence="3 4">
    <name type="scientific">Trichoplax adhaerens</name>
    <name type="common">Trichoplax reptans</name>
    <dbReference type="NCBI Taxonomy" id="10228"/>
    <lineage>
        <taxon>Eukaryota</taxon>
        <taxon>Metazoa</taxon>
        <taxon>Placozoa</taxon>
        <taxon>Uniplacotomia</taxon>
        <taxon>Trichoplacea</taxon>
        <taxon>Trichoplacidae</taxon>
        <taxon>Trichoplax</taxon>
    </lineage>
</organism>